<evidence type="ECO:0000256" key="8">
    <source>
        <dbReference type="ARBA" id="ARBA00083110"/>
    </source>
</evidence>
<proteinExistence type="inferred from homology"/>
<dbReference type="GO" id="GO:0006086">
    <property type="term" value="P:pyruvate decarboxylation to acetyl-CoA"/>
    <property type="evidence" value="ECO:0007669"/>
    <property type="project" value="InterPro"/>
</dbReference>
<dbReference type="InterPro" id="IPR011053">
    <property type="entry name" value="Single_hybrid_motif"/>
</dbReference>
<feature type="compositionally biased region" description="Polar residues" evidence="9">
    <location>
        <begin position="149"/>
        <end position="160"/>
    </location>
</feature>
<evidence type="ECO:0000313" key="12">
    <source>
        <dbReference type="EMBL" id="QLQ81137.1"/>
    </source>
</evidence>
<dbReference type="InterPro" id="IPR045257">
    <property type="entry name" value="E2/Pdx1"/>
</dbReference>
<dbReference type="Pfam" id="PF00364">
    <property type="entry name" value="Biotin_lipoyl"/>
    <property type="match status" value="1"/>
</dbReference>
<evidence type="ECO:0000256" key="3">
    <source>
        <dbReference type="ARBA" id="ARBA00022823"/>
    </source>
</evidence>
<dbReference type="CDD" id="cd06849">
    <property type="entry name" value="lipoyl_domain"/>
    <property type="match status" value="1"/>
</dbReference>
<evidence type="ECO:0000256" key="1">
    <source>
        <dbReference type="ARBA" id="ARBA00004305"/>
    </source>
</evidence>
<gene>
    <name evidence="12" type="ORF">HG537_0E04920</name>
</gene>
<dbReference type="InterPro" id="IPR004167">
    <property type="entry name" value="PSBD"/>
</dbReference>
<dbReference type="Gene3D" id="2.40.50.100">
    <property type="match status" value="1"/>
</dbReference>
<dbReference type="PANTHER" id="PTHR23151">
    <property type="entry name" value="DIHYDROLIPOAMIDE ACETYL/SUCCINYL-TRANSFERASE-RELATED"/>
    <property type="match status" value="1"/>
</dbReference>
<evidence type="ECO:0000259" key="11">
    <source>
        <dbReference type="PROSITE" id="PS51826"/>
    </source>
</evidence>
<evidence type="ECO:0000256" key="6">
    <source>
        <dbReference type="ARBA" id="ARBA00059875"/>
    </source>
</evidence>
<dbReference type="PROSITE" id="PS00189">
    <property type="entry name" value="LIPOYL"/>
    <property type="match status" value="1"/>
</dbReference>
<dbReference type="FunFam" id="2.40.50.100:FF:000010">
    <property type="entry name" value="Acetyltransferase component of pyruvate dehydrogenase complex"/>
    <property type="match status" value="1"/>
</dbReference>
<evidence type="ECO:0000256" key="7">
    <source>
        <dbReference type="ARBA" id="ARBA00065810"/>
    </source>
</evidence>
<feature type="domain" description="Lipoyl-binding" evidence="10">
    <location>
        <begin position="32"/>
        <end position="108"/>
    </location>
</feature>
<feature type="compositionally biased region" description="Basic and acidic residues" evidence="9">
    <location>
        <begin position="121"/>
        <end position="139"/>
    </location>
</feature>
<accession>A0A7H9HWI4</accession>
<comment type="subcellular location">
    <subcellularLocation>
        <location evidence="1">Mitochondrion matrix</location>
    </subcellularLocation>
</comment>
<comment type="subunit">
    <text evidence="7">Eukaryotic pyruvate dehydrogenase (PDH) complexes are organized as a core consisting of the oligomeric dihydrolipoamide acetyl-transferase (E2), around which are arranged multiple copies of pyruvate dehydrogenase (E1), dihydrolipoamide dehydrogenase (E3) and protein X (E3BP) bound by non-covalent bonds.</text>
</comment>
<dbReference type="SUPFAM" id="SSF51230">
    <property type="entry name" value="Single hybrid motif"/>
    <property type="match status" value="1"/>
</dbReference>
<dbReference type="GO" id="GO:0045254">
    <property type="term" value="C:pyruvate dehydrogenase complex"/>
    <property type="evidence" value="ECO:0007669"/>
    <property type="project" value="InterPro"/>
</dbReference>
<dbReference type="FunFam" id="4.10.320.10:FF:000017">
    <property type="entry name" value="Pyruvate dehydrogenase complex protein X component, mitochondrial"/>
    <property type="match status" value="1"/>
</dbReference>
<name>A0A7H9HWI4_9SACH</name>
<evidence type="ECO:0000256" key="4">
    <source>
        <dbReference type="ARBA" id="ARBA00022946"/>
    </source>
</evidence>
<evidence type="ECO:0000313" key="13">
    <source>
        <dbReference type="Proteomes" id="UP000510647"/>
    </source>
</evidence>
<dbReference type="OrthoDB" id="202158at2759"/>
<keyword evidence="3" id="KW-0450">Lipoyl</keyword>
<dbReference type="AlphaFoldDB" id="A0A7H9HWI4"/>
<evidence type="ECO:0000256" key="9">
    <source>
        <dbReference type="SAM" id="MobiDB-lite"/>
    </source>
</evidence>
<organism evidence="12 13">
    <name type="scientific">Torulaspora globosa</name>
    <dbReference type="NCBI Taxonomy" id="48254"/>
    <lineage>
        <taxon>Eukaryota</taxon>
        <taxon>Fungi</taxon>
        <taxon>Dikarya</taxon>
        <taxon>Ascomycota</taxon>
        <taxon>Saccharomycotina</taxon>
        <taxon>Saccharomycetes</taxon>
        <taxon>Saccharomycetales</taxon>
        <taxon>Saccharomycetaceae</taxon>
        <taxon>Torulaspora</taxon>
    </lineage>
</organism>
<keyword evidence="13" id="KW-1185">Reference proteome</keyword>
<keyword evidence="5" id="KW-0496">Mitochondrion</keyword>
<dbReference type="GO" id="GO:0004742">
    <property type="term" value="F:dihydrolipoyllysine-residue acetyltransferase activity"/>
    <property type="evidence" value="ECO:0007669"/>
    <property type="project" value="TreeGrafter"/>
</dbReference>
<dbReference type="Gene3D" id="4.10.320.10">
    <property type="entry name" value="E3-binding domain"/>
    <property type="match status" value="1"/>
</dbReference>
<evidence type="ECO:0000256" key="5">
    <source>
        <dbReference type="ARBA" id="ARBA00023128"/>
    </source>
</evidence>
<dbReference type="SUPFAM" id="SSF47005">
    <property type="entry name" value="Peripheral subunit-binding domain of 2-oxo acid dehydrogenase complex"/>
    <property type="match status" value="1"/>
</dbReference>
<dbReference type="InterPro" id="IPR000089">
    <property type="entry name" value="Biotin_lipoyl"/>
</dbReference>
<feature type="region of interest" description="Disordered" evidence="9">
    <location>
        <begin position="121"/>
        <end position="160"/>
    </location>
</feature>
<dbReference type="EMBL" id="CP059271">
    <property type="protein sequence ID" value="QLQ81137.1"/>
    <property type="molecule type" value="Genomic_DNA"/>
</dbReference>
<dbReference type="InterPro" id="IPR003016">
    <property type="entry name" value="2-oxoA_DH_lipoyl-BS"/>
</dbReference>
<feature type="domain" description="Peripheral subunit-binding (PSBD)" evidence="11">
    <location>
        <begin position="162"/>
        <end position="203"/>
    </location>
</feature>
<comment type="function">
    <text evidence="6">Required for anchoring dihydrolipoamide dehydrogenase (E3) to the dihydrolipoamide transacetylase (E2) core of the pyruvate dehydrogenase complexes of eukaryotes. This specific binding is essential for a functional PDH complex.</text>
</comment>
<keyword evidence="4" id="KW-0809">Transit peptide</keyword>
<dbReference type="Proteomes" id="UP000510647">
    <property type="component" value="Chromosome 5"/>
</dbReference>
<dbReference type="GO" id="GO:0005759">
    <property type="term" value="C:mitochondrial matrix"/>
    <property type="evidence" value="ECO:0007669"/>
    <property type="project" value="UniProtKB-SubCell"/>
</dbReference>
<evidence type="ECO:0000256" key="2">
    <source>
        <dbReference type="ARBA" id="ARBA00007317"/>
    </source>
</evidence>
<dbReference type="PROSITE" id="PS50968">
    <property type="entry name" value="BIOTINYL_LIPOYL"/>
    <property type="match status" value="1"/>
</dbReference>
<dbReference type="PANTHER" id="PTHR23151:SF82">
    <property type="entry name" value="PYRUVATE DEHYDROGENASE COMPLEX PROTEIN X COMPONENT, MITOCHONDRIAL"/>
    <property type="match status" value="1"/>
</dbReference>
<sequence length="392" mass="43648">MLRSAFRENLKVVSLKQVSARYMSRTTRLLKAQVFAMPAMSPTMERGGIVEWKFKVGEPFSAGDVILEVETDKAQIDVEAQDDGKLAKIVIDKGAKDVPVGATIAYIAEIDDDLSNLELPKVNEKPTETPVEKQKESKTKPSKAVYKSDTANNQQNANPDQTLLPSVAMLLAENGISREEALSKIKATGKDARLLKGDVLAYLGRISADSVVKIADYVKSGERLDLSNIELKPSEPTPVAETKETKTTPVVQPEPLVFSEQLILEFPGETQPDELQQSVSAFLKEAYHYTHRAPLAAKSEHLDPLFEDLITPAPKEPRFRYTYKLTSLDNEPSTDHRDIFDLLSDRETTTTKPSATKQSYALSLSVQLSDKFYDAQQRSNRFIAYVKQLELV</sequence>
<reference evidence="12 13" key="1">
    <citation type="submission" date="2020-06" db="EMBL/GenBank/DDBJ databases">
        <title>The yeast mating-type switching endonuclease HO is a domesticated member of an unorthodox homing genetic element family.</title>
        <authorList>
            <person name="Coughlan A.Y."/>
            <person name="Lombardi L."/>
            <person name="Braun-Galleani S."/>
            <person name="Martos A.R."/>
            <person name="Galeote V."/>
            <person name="Bigey F."/>
            <person name="Dequin S."/>
            <person name="Byrne K.P."/>
            <person name="Wolfe K.H."/>
        </authorList>
    </citation>
    <scope>NUCLEOTIDE SEQUENCE [LARGE SCALE GENOMIC DNA]</scope>
    <source>
        <strain evidence="12 13">CBS2947</strain>
    </source>
</reference>
<dbReference type="PROSITE" id="PS51826">
    <property type="entry name" value="PSBD"/>
    <property type="match status" value="1"/>
</dbReference>
<dbReference type="InterPro" id="IPR036625">
    <property type="entry name" value="E3-bd_dom_sf"/>
</dbReference>
<protein>
    <recommendedName>
        <fullName evidence="8">Dihydrolipoamide dehydrogenase-binding protein of pyruvate dehydrogenase complex</fullName>
    </recommendedName>
</protein>
<evidence type="ECO:0000259" key="10">
    <source>
        <dbReference type="PROSITE" id="PS50968"/>
    </source>
</evidence>
<comment type="similarity">
    <text evidence="2">Belongs to the 2-oxoacid dehydrogenase family.</text>
</comment>